<organism evidence="2 3">
    <name type="scientific">Rubripirellula lacrimiformis</name>
    <dbReference type="NCBI Taxonomy" id="1930273"/>
    <lineage>
        <taxon>Bacteria</taxon>
        <taxon>Pseudomonadati</taxon>
        <taxon>Planctomycetota</taxon>
        <taxon>Planctomycetia</taxon>
        <taxon>Pirellulales</taxon>
        <taxon>Pirellulaceae</taxon>
        <taxon>Rubripirellula</taxon>
    </lineage>
</organism>
<feature type="chain" id="PRO_5022198169" evidence="1">
    <location>
        <begin position="26"/>
        <end position="451"/>
    </location>
</feature>
<reference evidence="2 3" key="1">
    <citation type="submission" date="2019-02" db="EMBL/GenBank/DDBJ databases">
        <title>Deep-cultivation of Planctomycetes and their phenomic and genomic characterization uncovers novel biology.</title>
        <authorList>
            <person name="Wiegand S."/>
            <person name="Jogler M."/>
            <person name="Boedeker C."/>
            <person name="Pinto D."/>
            <person name="Vollmers J."/>
            <person name="Rivas-Marin E."/>
            <person name="Kohn T."/>
            <person name="Peeters S.H."/>
            <person name="Heuer A."/>
            <person name="Rast P."/>
            <person name="Oberbeckmann S."/>
            <person name="Bunk B."/>
            <person name="Jeske O."/>
            <person name="Meyerdierks A."/>
            <person name="Storesund J.E."/>
            <person name="Kallscheuer N."/>
            <person name="Luecker S."/>
            <person name="Lage O.M."/>
            <person name="Pohl T."/>
            <person name="Merkel B.J."/>
            <person name="Hornburger P."/>
            <person name="Mueller R.-W."/>
            <person name="Bruemmer F."/>
            <person name="Labrenz M."/>
            <person name="Spormann A.M."/>
            <person name="Op den Camp H."/>
            <person name="Overmann J."/>
            <person name="Amann R."/>
            <person name="Jetten M.S.M."/>
            <person name="Mascher T."/>
            <person name="Medema M.H."/>
            <person name="Devos D.P."/>
            <person name="Kaster A.-K."/>
            <person name="Ovreas L."/>
            <person name="Rohde M."/>
            <person name="Galperin M.Y."/>
            <person name="Jogler C."/>
        </authorList>
    </citation>
    <scope>NUCLEOTIDE SEQUENCE [LARGE SCALE GENOMIC DNA]</scope>
    <source>
        <strain evidence="2 3">K22_7</strain>
    </source>
</reference>
<dbReference type="Pfam" id="PF13174">
    <property type="entry name" value="TPR_6"/>
    <property type="match status" value="1"/>
</dbReference>
<dbReference type="InterPro" id="IPR011990">
    <property type="entry name" value="TPR-like_helical_dom_sf"/>
</dbReference>
<dbReference type="KEGG" id="rlc:K227x_41470"/>
<name>A0A517NF31_9BACT</name>
<proteinExistence type="predicted"/>
<dbReference type="Pfam" id="PF13432">
    <property type="entry name" value="TPR_16"/>
    <property type="match status" value="1"/>
</dbReference>
<gene>
    <name evidence="2" type="ORF">K227x_41470</name>
</gene>
<dbReference type="EMBL" id="CP036525">
    <property type="protein sequence ID" value="QDT05744.1"/>
    <property type="molecule type" value="Genomic_DNA"/>
</dbReference>
<dbReference type="AlphaFoldDB" id="A0A517NF31"/>
<feature type="signal peptide" evidence="1">
    <location>
        <begin position="1"/>
        <end position="25"/>
    </location>
</feature>
<dbReference type="Gene3D" id="1.25.40.10">
    <property type="entry name" value="Tetratricopeptide repeat domain"/>
    <property type="match status" value="2"/>
</dbReference>
<evidence type="ECO:0000313" key="2">
    <source>
        <dbReference type="EMBL" id="QDT05744.1"/>
    </source>
</evidence>
<accession>A0A517NF31</accession>
<dbReference type="SUPFAM" id="SSF48452">
    <property type="entry name" value="TPR-like"/>
    <property type="match status" value="1"/>
</dbReference>
<evidence type="ECO:0000313" key="3">
    <source>
        <dbReference type="Proteomes" id="UP000318538"/>
    </source>
</evidence>
<protein>
    <submittedName>
        <fullName evidence="2">Tetratricopeptide repeat protein</fullName>
    </submittedName>
</protein>
<dbReference type="InterPro" id="IPR019734">
    <property type="entry name" value="TPR_rpt"/>
</dbReference>
<dbReference type="OrthoDB" id="9766710at2"/>
<sequence precursor="true">MTRFRSLVLAAFAIGFFLHGSIAFAAVTSTIGSLGQLSSDAAQADAQVAKLLGPAKNLIAAGRVTDARASLDALKTHPEISDVDVVIADLMFAMGRNVEGQQWLERASATEPQRLAIHLAFCELAVRQRRWFDGWVLARLAAKLDPPDHWSVALRDRAAKRLMLLKAVCCEGRADWTMAREAYESLLSSSPGMSDPMNRDVNVGLARSCFQLKDYDASLAALTTLVSKNRTLGTPQQLLAQFYEQSEMIPEADGAYAKSIAEADEDRRPSVRLAYAKFLLHTNAPAQAKPLLQDPITKIENAKALEDERLYLQAVLARMEGRLEQSQTILSKLHQDHPDSVSIANQLAVILVSNEDEAIRARALQIAEASVRNVSGSADGWATLGWVRLRLGDLAGADASLAQSLKLGKPSRDTLYYLSQLKRVAGKTEEADAFERYYNAAKGPKVFNLAE</sequence>
<dbReference type="Proteomes" id="UP000318538">
    <property type="component" value="Chromosome"/>
</dbReference>
<dbReference type="RefSeq" id="WP_145172022.1">
    <property type="nucleotide sequence ID" value="NZ_CP036525.1"/>
</dbReference>
<evidence type="ECO:0000256" key="1">
    <source>
        <dbReference type="SAM" id="SignalP"/>
    </source>
</evidence>
<keyword evidence="1" id="KW-0732">Signal</keyword>
<keyword evidence="3" id="KW-1185">Reference proteome</keyword>